<evidence type="ECO:0000256" key="6">
    <source>
        <dbReference type="ARBA" id="ARBA00022842"/>
    </source>
</evidence>
<keyword evidence="5 9" id="KW-0378">Hydrolase</keyword>
<dbReference type="CDD" id="cd00143">
    <property type="entry name" value="PP2Cc"/>
    <property type="match status" value="1"/>
</dbReference>
<keyword evidence="8" id="KW-0464">Manganese</keyword>
<reference evidence="12" key="1">
    <citation type="submission" date="2014-05" db="EMBL/GenBank/DDBJ databases">
        <title>The transcriptome of the halophilic microalga Tetraselmis sp. GSL018 isolated from the Great Salt Lake, Utah.</title>
        <authorList>
            <person name="Jinkerson R.E."/>
            <person name="D'Adamo S."/>
            <person name="Posewitz M.C."/>
        </authorList>
    </citation>
    <scope>NUCLEOTIDE SEQUENCE</scope>
    <source>
        <strain evidence="12">GSL018</strain>
    </source>
</reference>
<dbReference type="Gene3D" id="3.60.40.10">
    <property type="entry name" value="PPM-type phosphatase domain"/>
    <property type="match status" value="1"/>
</dbReference>
<dbReference type="EMBL" id="GBEZ01019209">
    <property type="protein sequence ID" value="JAC67320.1"/>
    <property type="molecule type" value="Transcribed_RNA"/>
</dbReference>
<evidence type="ECO:0000256" key="9">
    <source>
        <dbReference type="RuleBase" id="RU003465"/>
    </source>
</evidence>
<evidence type="ECO:0000256" key="10">
    <source>
        <dbReference type="SAM" id="MobiDB-lite"/>
    </source>
</evidence>
<organism evidence="12">
    <name type="scientific">Tetraselmis sp. GSL018</name>
    <dbReference type="NCBI Taxonomy" id="582737"/>
    <lineage>
        <taxon>Eukaryota</taxon>
        <taxon>Viridiplantae</taxon>
        <taxon>Chlorophyta</taxon>
        <taxon>core chlorophytes</taxon>
        <taxon>Chlorodendrophyceae</taxon>
        <taxon>Chlorodendrales</taxon>
        <taxon>Chlorodendraceae</taxon>
        <taxon>Tetraselmis</taxon>
    </lineage>
</organism>
<evidence type="ECO:0000256" key="4">
    <source>
        <dbReference type="ARBA" id="ARBA00022723"/>
    </source>
</evidence>
<evidence type="ECO:0000313" key="13">
    <source>
        <dbReference type="EMBL" id="JAC77448.1"/>
    </source>
</evidence>
<gene>
    <name evidence="12" type="primary">PP2C</name>
    <name evidence="12" type="ORF">TSPGSL018_11464</name>
    <name evidence="13" type="ORF">TSPGSL018_17650</name>
</gene>
<dbReference type="PROSITE" id="PS51746">
    <property type="entry name" value="PPM_2"/>
    <property type="match status" value="1"/>
</dbReference>
<dbReference type="EC" id="3.1.3.16" evidence="3"/>
<evidence type="ECO:0000313" key="12">
    <source>
        <dbReference type="EMBL" id="JAC67320.1"/>
    </source>
</evidence>
<name>A0A061R9G2_9CHLO</name>
<dbReference type="GO" id="GO:0046872">
    <property type="term" value="F:metal ion binding"/>
    <property type="evidence" value="ECO:0007669"/>
    <property type="project" value="UniProtKB-KW"/>
</dbReference>
<comment type="cofactor">
    <cofactor evidence="2">
        <name>Mg(2+)</name>
        <dbReference type="ChEBI" id="CHEBI:18420"/>
    </cofactor>
</comment>
<feature type="domain" description="PPM-type phosphatase" evidence="11">
    <location>
        <begin position="190"/>
        <end position="531"/>
    </location>
</feature>
<dbReference type="AlphaFoldDB" id="A0A061R9G2"/>
<evidence type="ECO:0000256" key="3">
    <source>
        <dbReference type="ARBA" id="ARBA00013081"/>
    </source>
</evidence>
<evidence type="ECO:0000256" key="2">
    <source>
        <dbReference type="ARBA" id="ARBA00001946"/>
    </source>
</evidence>
<sequence length="538" mass="57606">MSSLSGNWVERGHAKRQQTLDKFTQHVYLNGAFQSAPRAVSADILRPFLPDTDPRNCKSAYCLQRYLSLPPLFGQKQDGTISGLGSSSAAPISTLPTLATTGLSKPAKLSRVADNSRPTSNLARSEAPKSVDESSNPCKLPPLRKNVSRVDEVHELQQPVEKHISSENLRSGRSETSPAVREATLNSCPPYGCKGSCGQRSNMQDSHTVVRNFMHFHAPEGLVGHEEWPIPLCSGNRETVPIQTGKCSPADSTETFHFFAVYDGHGGSAASQLCSKRLHSQLLGALGGSDCYEYLRRSPNGQEQEAGEGVELLGDAPEAKAGNFVQAQPVTANRMAGALLKAFQGTDLEVSSAQQEKGSSDYAGSTAVVALVSQSMIWIANCGDSRAVLMRGGEAVPLSSDQTASREDEAARIVSRGGEIYYLQDCARVMGVLAMSRSIGDSYLHPYVIPDPEHTALPRRPDDELLILGTDGLWDKLSNEEACSVAKRCLERARAKGASARAAARCAATVLVRTAASKGSRDNITAVVVDLRGSDGQP</sequence>
<keyword evidence="4" id="KW-0479">Metal-binding</keyword>
<evidence type="ECO:0000256" key="8">
    <source>
        <dbReference type="ARBA" id="ARBA00023211"/>
    </source>
</evidence>
<dbReference type="GO" id="GO:0004722">
    <property type="term" value="F:protein serine/threonine phosphatase activity"/>
    <property type="evidence" value="ECO:0007669"/>
    <property type="project" value="UniProtKB-EC"/>
</dbReference>
<proteinExistence type="inferred from homology"/>
<evidence type="ECO:0000256" key="1">
    <source>
        <dbReference type="ARBA" id="ARBA00001936"/>
    </source>
</evidence>
<feature type="region of interest" description="Disordered" evidence="10">
    <location>
        <begin position="105"/>
        <end position="143"/>
    </location>
</feature>
<dbReference type="FunFam" id="3.60.40.10:FF:000291">
    <property type="entry name" value="Protein phosphatase 2C 50"/>
    <property type="match status" value="1"/>
</dbReference>
<evidence type="ECO:0000256" key="7">
    <source>
        <dbReference type="ARBA" id="ARBA00022912"/>
    </source>
</evidence>
<dbReference type="PROSITE" id="PS01032">
    <property type="entry name" value="PPM_1"/>
    <property type="match status" value="1"/>
</dbReference>
<accession>A0A061R9G2</accession>
<dbReference type="InterPro" id="IPR015655">
    <property type="entry name" value="PP2C"/>
</dbReference>
<protein>
    <recommendedName>
        <fullName evidence="3">protein-serine/threonine phosphatase</fullName>
        <ecNumber evidence="3">3.1.3.16</ecNumber>
    </recommendedName>
</protein>
<dbReference type="SMART" id="SM00332">
    <property type="entry name" value="PP2Cc"/>
    <property type="match status" value="1"/>
</dbReference>
<dbReference type="SUPFAM" id="SSF81606">
    <property type="entry name" value="PP2C-like"/>
    <property type="match status" value="1"/>
</dbReference>
<dbReference type="Pfam" id="PF00481">
    <property type="entry name" value="PP2C"/>
    <property type="match status" value="1"/>
</dbReference>
<comment type="similarity">
    <text evidence="9">Belongs to the PP2C family.</text>
</comment>
<dbReference type="SMART" id="SM00331">
    <property type="entry name" value="PP2C_SIG"/>
    <property type="match status" value="1"/>
</dbReference>
<dbReference type="InterPro" id="IPR000222">
    <property type="entry name" value="PP2C_BS"/>
</dbReference>
<comment type="cofactor">
    <cofactor evidence="1">
        <name>Mn(2+)</name>
        <dbReference type="ChEBI" id="CHEBI:29035"/>
    </cofactor>
</comment>
<dbReference type="InterPro" id="IPR036457">
    <property type="entry name" value="PPM-type-like_dom_sf"/>
</dbReference>
<dbReference type="InterPro" id="IPR001932">
    <property type="entry name" value="PPM-type_phosphatase-like_dom"/>
</dbReference>
<evidence type="ECO:0000259" key="11">
    <source>
        <dbReference type="PROSITE" id="PS51746"/>
    </source>
</evidence>
<keyword evidence="7 9" id="KW-0904">Protein phosphatase</keyword>
<evidence type="ECO:0000256" key="5">
    <source>
        <dbReference type="ARBA" id="ARBA00022801"/>
    </source>
</evidence>
<dbReference type="EMBL" id="GBEZ01008060">
    <property type="protein sequence ID" value="JAC77448.1"/>
    <property type="molecule type" value="Transcribed_RNA"/>
</dbReference>
<dbReference type="PANTHER" id="PTHR47992">
    <property type="entry name" value="PROTEIN PHOSPHATASE"/>
    <property type="match status" value="1"/>
</dbReference>
<keyword evidence="6" id="KW-0460">Magnesium</keyword>